<dbReference type="PROSITE" id="PS51819">
    <property type="entry name" value="VOC"/>
    <property type="match status" value="1"/>
</dbReference>
<dbReference type="Proteomes" id="UP000582981">
    <property type="component" value="Unassembled WGS sequence"/>
</dbReference>
<dbReference type="RefSeq" id="WP_177143941.1">
    <property type="nucleotide sequence ID" value="NZ_JACAPU010000012.1"/>
</dbReference>
<dbReference type="PANTHER" id="PTHR43048:SF5">
    <property type="entry name" value="BLR5325 PROTEIN"/>
    <property type="match status" value="1"/>
</dbReference>
<dbReference type="EMBL" id="JACAPU010000012">
    <property type="protein sequence ID" value="NWB46747.1"/>
    <property type="molecule type" value="Genomic_DNA"/>
</dbReference>
<dbReference type="GO" id="GO:0046872">
    <property type="term" value="F:metal ion binding"/>
    <property type="evidence" value="ECO:0007669"/>
    <property type="project" value="UniProtKB-KW"/>
</dbReference>
<evidence type="ECO:0000259" key="2">
    <source>
        <dbReference type="PROSITE" id="PS51819"/>
    </source>
</evidence>
<comment type="caution">
    <text evidence="3">The sequence shown here is derived from an EMBL/GenBank/DDBJ whole genome shotgun (WGS) entry which is preliminary data.</text>
</comment>
<dbReference type="GO" id="GO:0046491">
    <property type="term" value="P:L-methylmalonyl-CoA metabolic process"/>
    <property type="evidence" value="ECO:0007669"/>
    <property type="project" value="TreeGrafter"/>
</dbReference>
<proteinExistence type="predicted"/>
<evidence type="ECO:0000313" key="3">
    <source>
        <dbReference type="EMBL" id="NWB46747.1"/>
    </source>
</evidence>
<dbReference type="Gene3D" id="3.10.180.10">
    <property type="entry name" value="2,3-Dihydroxybiphenyl 1,2-Dioxygenase, domain 1"/>
    <property type="match status" value="2"/>
</dbReference>
<protein>
    <submittedName>
        <fullName evidence="3">VOC family protein</fullName>
    </submittedName>
</protein>
<dbReference type="GO" id="GO:0004493">
    <property type="term" value="F:methylmalonyl-CoA epimerase activity"/>
    <property type="evidence" value="ECO:0007669"/>
    <property type="project" value="TreeGrafter"/>
</dbReference>
<evidence type="ECO:0000256" key="1">
    <source>
        <dbReference type="ARBA" id="ARBA00022723"/>
    </source>
</evidence>
<feature type="domain" description="VOC" evidence="2">
    <location>
        <begin position="150"/>
        <end position="275"/>
    </location>
</feature>
<dbReference type="AlphaFoldDB" id="A0A7Y7WCD7"/>
<reference evidence="3 4" key="1">
    <citation type="submission" date="2020-04" db="EMBL/GenBank/DDBJ databases">
        <title>Molecular characterization of pseudomonads from Agaricus bisporus reveal novel blotch 2 pathogens in Western Europe.</title>
        <authorList>
            <person name="Taparia T."/>
            <person name="Krijger M."/>
            <person name="Haynes E."/>
            <person name="Elpinstone J.G."/>
            <person name="Noble R."/>
            <person name="Van Der Wolf J."/>
        </authorList>
    </citation>
    <scope>NUCLEOTIDE SEQUENCE [LARGE SCALE GENOMIC DNA]</scope>
    <source>
        <strain evidence="3 4">F1001</strain>
    </source>
</reference>
<dbReference type="InterPro" id="IPR004360">
    <property type="entry name" value="Glyas_Fos-R_dOase_dom"/>
</dbReference>
<accession>A0A7Y7WCD7</accession>
<name>A0A7Y7WCD7_9PSED</name>
<sequence length="312" mass="33859">MSLEALVSTPSLCQIAICTADAAASMGFYAALLGLYASGSFAVRGTTAARLLELERVSAVNHWMAGGGEFFQLELFEFSEPRPSSQAATERTGYERIFVEVGDIEATLRQLKSSGACTLATDLERPTVVRDPDGVLIELVAGDTRLRHGKVVGVSLVVDDLPDALRYFRQALGLPLSSTQREENAFGSVRSFRFDAGAHWIELLHRPGAAGVRPLNERGLMNIALGVRRPRDFRAIYQRVLNNGFTSSTPPIGGGLSNVVYLRSRQGVSVELLQLPAWMDAIWGFRAPGALARLVRSAIGWLVGGRTGQTRR</sequence>
<gene>
    <name evidence="3" type="ORF">HX829_09585</name>
</gene>
<dbReference type="InterPro" id="IPR037523">
    <property type="entry name" value="VOC_core"/>
</dbReference>
<dbReference type="SUPFAM" id="SSF54593">
    <property type="entry name" value="Glyoxalase/Bleomycin resistance protein/Dihydroxybiphenyl dioxygenase"/>
    <property type="match status" value="2"/>
</dbReference>
<dbReference type="Pfam" id="PF00903">
    <property type="entry name" value="Glyoxalase"/>
    <property type="match status" value="2"/>
</dbReference>
<dbReference type="PANTHER" id="PTHR43048">
    <property type="entry name" value="METHYLMALONYL-COA EPIMERASE"/>
    <property type="match status" value="1"/>
</dbReference>
<keyword evidence="1" id="KW-0479">Metal-binding</keyword>
<evidence type="ECO:0000313" key="4">
    <source>
        <dbReference type="Proteomes" id="UP000582981"/>
    </source>
</evidence>
<organism evidence="3 4">
    <name type="scientific">Pseudomonas gingeri</name>
    <dbReference type="NCBI Taxonomy" id="117681"/>
    <lineage>
        <taxon>Bacteria</taxon>
        <taxon>Pseudomonadati</taxon>
        <taxon>Pseudomonadota</taxon>
        <taxon>Gammaproteobacteria</taxon>
        <taxon>Pseudomonadales</taxon>
        <taxon>Pseudomonadaceae</taxon>
        <taxon>Pseudomonas</taxon>
    </lineage>
</organism>
<dbReference type="InterPro" id="IPR029068">
    <property type="entry name" value="Glyas_Bleomycin-R_OHBP_Dase"/>
</dbReference>
<dbReference type="InterPro" id="IPR051785">
    <property type="entry name" value="MMCE/EMCE_epimerase"/>
</dbReference>